<dbReference type="InterPro" id="IPR006015">
    <property type="entry name" value="Universal_stress_UspA"/>
</dbReference>
<dbReference type="Pfam" id="PF00582">
    <property type="entry name" value="Usp"/>
    <property type="match status" value="1"/>
</dbReference>
<dbReference type="RefSeq" id="WP_148858325.1">
    <property type="nucleotide sequence ID" value="NZ_PHNJ01000005.1"/>
</dbReference>
<gene>
    <name evidence="3" type="ORF">CV102_12530</name>
</gene>
<feature type="domain" description="UspA" evidence="2">
    <location>
        <begin position="1"/>
        <end position="147"/>
    </location>
</feature>
<reference evidence="3" key="1">
    <citation type="submission" date="2017-11" db="EMBL/GenBank/DDBJ databases">
        <authorList>
            <person name="Kajale S.C."/>
            <person name="Sharma A."/>
        </authorList>
    </citation>
    <scope>NUCLEOTIDE SEQUENCE</scope>
    <source>
        <strain evidence="3">LS1_42</strain>
    </source>
</reference>
<organism evidence="3 4">
    <name type="scientific">Natronococcus pandeyae</name>
    <dbReference type="NCBI Taxonomy" id="2055836"/>
    <lineage>
        <taxon>Archaea</taxon>
        <taxon>Methanobacteriati</taxon>
        <taxon>Methanobacteriota</taxon>
        <taxon>Stenosarchaea group</taxon>
        <taxon>Halobacteria</taxon>
        <taxon>Halobacteriales</taxon>
        <taxon>Natrialbaceae</taxon>
        <taxon>Natronococcus</taxon>
    </lineage>
</organism>
<dbReference type="InterPro" id="IPR014729">
    <property type="entry name" value="Rossmann-like_a/b/a_fold"/>
</dbReference>
<evidence type="ECO:0000313" key="3">
    <source>
        <dbReference type="EMBL" id="TYL38616.1"/>
    </source>
</evidence>
<dbReference type="PRINTS" id="PR01438">
    <property type="entry name" value="UNVRSLSTRESS"/>
</dbReference>
<dbReference type="InterPro" id="IPR006016">
    <property type="entry name" value="UspA"/>
</dbReference>
<dbReference type="PANTHER" id="PTHR46268:SF6">
    <property type="entry name" value="UNIVERSAL STRESS PROTEIN UP12"/>
    <property type="match status" value="1"/>
</dbReference>
<dbReference type="SUPFAM" id="SSF52402">
    <property type="entry name" value="Adenine nucleotide alpha hydrolases-like"/>
    <property type="match status" value="1"/>
</dbReference>
<dbReference type="OrthoDB" id="105697at2157"/>
<name>A0A8J8TQ90_9EURY</name>
<dbReference type="CDD" id="cd00293">
    <property type="entry name" value="USP-like"/>
    <property type="match status" value="1"/>
</dbReference>
<sequence length="164" mass="17832">MFEKILLPTDGSERAEKAAPYAVELAERFDGTLYPMYVVDTDAISHALGPEQVERIDAGQFGEMTELHEQAAAAIDSIRDYTESADVSVDPVIEAGVPRTVISRFAEENDVDLIVMTSQGRGGVKRALFGSVTETVARETSVPVMVVDAKDERSDRTEPEPEAA</sequence>
<keyword evidence="4" id="KW-1185">Reference proteome</keyword>
<evidence type="ECO:0000259" key="2">
    <source>
        <dbReference type="Pfam" id="PF00582"/>
    </source>
</evidence>
<comment type="similarity">
    <text evidence="1">Belongs to the universal stress protein A family.</text>
</comment>
<evidence type="ECO:0000313" key="4">
    <source>
        <dbReference type="Proteomes" id="UP000766904"/>
    </source>
</evidence>
<dbReference type="AlphaFoldDB" id="A0A8J8TQ90"/>
<dbReference type="Gene3D" id="3.40.50.620">
    <property type="entry name" value="HUPs"/>
    <property type="match status" value="1"/>
</dbReference>
<dbReference type="PANTHER" id="PTHR46268">
    <property type="entry name" value="STRESS RESPONSE PROTEIN NHAX"/>
    <property type="match status" value="1"/>
</dbReference>
<dbReference type="Proteomes" id="UP000766904">
    <property type="component" value="Unassembled WGS sequence"/>
</dbReference>
<proteinExistence type="inferred from homology"/>
<accession>A0A8J8TQ90</accession>
<dbReference type="EMBL" id="PHNJ01000005">
    <property type="protein sequence ID" value="TYL38616.1"/>
    <property type="molecule type" value="Genomic_DNA"/>
</dbReference>
<comment type="caution">
    <text evidence="3">The sequence shown here is derived from an EMBL/GenBank/DDBJ whole genome shotgun (WGS) entry which is preliminary data.</text>
</comment>
<protein>
    <submittedName>
        <fullName evidence="3">Universal stress protein</fullName>
    </submittedName>
</protein>
<evidence type="ECO:0000256" key="1">
    <source>
        <dbReference type="ARBA" id="ARBA00008791"/>
    </source>
</evidence>